<evidence type="ECO:0000256" key="1">
    <source>
        <dbReference type="SAM" id="Phobius"/>
    </source>
</evidence>
<feature type="transmembrane region" description="Helical" evidence="1">
    <location>
        <begin position="67"/>
        <end position="97"/>
    </location>
</feature>
<evidence type="ECO:0000313" key="4">
    <source>
        <dbReference type="Proteomes" id="UP000198915"/>
    </source>
</evidence>
<dbReference type="STRING" id="1884381.SAMN05518846_110101"/>
<evidence type="ECO:0000259" key="2">
    <source>
        <dbReference type="Pfam" id="PF13559"/>
    </source>
</evidence>
<proteinExistence type="predicted"/>
<protein>
    <recommendedName>
        <fullName evidence="2">Protein-glutamine gamma-glutamyltransferase-like C-terminal domain-containing protein</fullName>
    </recommendedName>
</protein>
<keyword evidence="4" id="KW-1185">Reference proteome</keyword>
<feature type="transmembrane region" description="Helical" evidence="1">
    <location>
        <begin position="147"/>
        <end position="169"/>
    </location>
</feature>
<feature type="transmembrane region" description="Helical" evidence="1">
    <location>
        <begin position="286"/>
        <end position="304"/>
    </location>
</feature>
<feature type="domain" description="Protein-glutamine gamma-glutamyltransferase-like C-terminal" evidence="2">
    <location>
        <begin position="361"/>
        <end position="431"/>
    </location>
</feature>
<reference evidence="4" key="1">
    <citation type="submission" date="2016-10" db="EMBL/GenBank/DDBJ databases">
        <authorList>
            <person name="Varghese N."/>
            <person name="Submissions S."/>
        </authorList>
    </citation>
    <scope>NUCLEOTIDE SEQUENCE [LARGE SCALE GENOMIC DNA]</scope>
    <source>
        <strain evidence="4">OK042</strain>
    </source>
</reference>
<keyword evidence="1" id="KW-0812">Transmembrane</keyword>
<feature type="transmembrane region" description="Helical" evidence="1">
    <location>
        <begin position="12"/>
        <end position="30"/>
    </location>
</feature>
<sequence length="445" mass="49413">MTVTTIGRWSLAFWLEALLLACAAMMFGWLTVSLSHFLMFGIAASLLFVLGSVVFHEGSRSPLLHFLLYPVVAGVGLLVYVTFDSWVIALLGAGLYYWRIHSVASEGINHANLQRRFVLGFMLCLIQLTVAGLYGTAVNAETFDPVMYYWMLGLILGSYLLTSLVEYVTRAETVTTRLPASIRFKLGGQVLAAHSLLTMSYMLVAAAILGLLAFLWAWLKGPLGSGLYGLVKPILEQLAAWSEALAGTLGTDQRVNDLLENQGAGADQGYVPVETGEPLISLLEPYLVAALSLVVLIVLARAIWKRRFHKASQTKEAASSEASTAWTPLGSAAEEDSSPLWDVREWFKKAPGPTDDPVRYAYYQFLQHTTSLGHPIYRYETSQEYFRRLQQQIRDSAFIQLAATITSSYERYRYREQTPTPEELAAMQQAVKALRDTPKSDARET</sequence>
<dbReference type="Pfam" id="PF13559">
    <property type="entry name" value="DUF4129"/>
    <property type="match status" value="1"/>
</dbReference>
<dbReference type="InterPro" id="IPR025403">
    <property type="entry name" value="TgpA-like_C"/>
</dbReference>
<keyword evidence="1" id="KW-1133">Transmembrane helix</keyword>
<gene>
    <name evidence="3" type="ORF">SAMN05518846_110101</name>
</gene>
<evidence type="ECO:0000313" key="3">
    <source>
        <dbReference type="EMBL" id="SFK23542.1"/>
    </source>
</evidence>
<dbReference type="EMBL" id="FORT01000010">
    <property type="protein sequence ID" value="SFK23542.1"/>
    <property type="molecule type" value="Genomic_DNA"/>
</dbReference>
<feature type="transmembrane region" description="Helical" evidence="1">
    <location>
        <begin position="37"/>
        <end position="55"/>
    </location>
</feature>
<keyword evidence="1" id="KW-0472">Membrane</keyword>
<feature type="transmembrane region" description="Helical" evidence="1">
    <location>
        <begin position="190"/>
        <end position="219"/>
    </location>
</feature>
<dbReference type="Proteomes" id="UP000198915">
    <property type="component" value="Unassembled WGS sequence"/>
</dbReference>
<accession>A0A1I3XVL1</accession>
<feature type="transmembrane region" description="Helical" evidence="1">
    <location>
        <begin position="117"/>
        <end position="135"/>
    </location>
</feature>
<dbReference type="RefSeq" id="WP_092270752.1">
    <property type="nucleotide sequence ID" value="NZ_FORT01000010.1"/>
</dbReference>
<name>A0A1I3XVL1_9BACL</name>
<organism evidence="3 4">
    <name type="scientific">Brevibacillus centrosporus</name>
    <dbReference type="NCBI Taxonomy" id="54910"/>
    <lineage>
        <taxon>Bacteria</taxon>
        <taxon>Bacillati</taxon>
        <taxon>Bacillota</taxon>
        <taxon>Bacilli</taxon>
        <taxon>Bacillales</taxon>
        <taxon>Paenibacillaceae</taxon>
        <taxon>Brevibacillus</taxon>
    </lineage>
</organism>
<dbReference type="AlphaFoldDB" id="A0A1I3XVL1"/>